<dbReference type="Proteomes" id="UP000247409">
    <property type="component" value="Unassembled WGS sequence"/>
</dbReference>
<dbReference type="OrthoDB" id="4765at2759"/>
<feature type="coiled-coil region" evidence="1">
    <location>
        <begin position="3"/>
        <end position="30"/>
    </location>
</feature>
<evidence type="ECO:0000256" key="1">
    <source>
        <dbReference type="SAM" id="Coils"/>
    </source>
</evidence>
<keyword evidence="3" id="KW-1185">Reference proteome</keyword>
<accession>A0A2V3IJT3</accession>
<dbReference type="EMBL" id="NBIV01000166">
    <property type="protein sequence ID" value="PXF42356.1"/>
    <property type="molecule type" value="Genomic_DNA"/>
</dbReference>
<protein>
    <submittedName>
        <fullName evidence="2">Uncharacterized protein</fullName>
    </submittedName>
</protein>
<dbReference type="AlphaFoldDB" id="A0A2V3IJT3"/>
<evidence type="ECO:0000313" key="2">
    <source>
        <dbReference type="EMBL" id="PXF42356.1"/>
    </source>
</evidence>
<reference evidence="2 3" key="1">
    <citation type="journal article" date="2018" name="Mol. Biol. Evol.">
        <title>Analysis of the draft genome of the red seaweed Gracilariopsis chorda provides insights into genome size evolution in Rhodophyta.</title>
        <authorList>
            <person name="Lee J."/>
            <person name="Yang E.C."/>
            <person name="Graf L."/>
            <person name="Yang J.H."/>
            <person name="Qiu H."/>
            <person name="Zel Zion U."/>
            <person name="Chan C.X."/>
            <person name="Stephens T.G."/>
            <person name="Weber A.P.M."/>
            <person name="Boo G.H."/>
            <person name="Boo S.M."/>
            <person name="Kim K.M."/>
            <person name="Shin Y."/>
            <person name="Jung M."/>
            <person name="Lee S.J."/>
            <person name="Yim H.S."/>
            <person name="Lee J.H."/>
            <person name="Bhattacharya D."/>
            <person name="Yoon H.S."/>
        </authorList>
    </citation>
    <scope>NUCLEOTIDE SEQUENCE [LARGE SCALE GENOMIC DNA]</scope>
    <source>
        <strain evidence="2 3">SKKU-2015</strain>
        <tissue evidence="2">Whole body</tissue>
    </source>
</reference>
<keyword evidence="1" id="KW-0175">Coiled coil</keyword>
<evidence type="ECO:0000313" key="3">
    <source>
        <dbReference type="Proteomes" id="UP000247409"/>
    </source>
</evidence>
<feature type="coiled-coil region" evidence="1">
    <location>
        <begin position="268"/>
        <end position="295"/>
    </location>
</feature>
<name>A0A2V3IJT3_9FLOR</name>
<gene>
    <name evidence="2" type="ORF">BWQ96_07876</name>
</gene>
<sequence length="296" mass="33256">MSVEALRDKLSEREAKLDGLRAKLKAAKERAARPKPKSTISSIQQRYLSAIAESEDKEVHKPQIRASTNAVSSLASRWNQGIEERKVEKTRVSVRGNVSGAKKNFVHNDAHVVGKSVAKLVADVDRGPAEIEVEDDSHIPSWAKNQQKLVIKKENARSSVRVDVKELQGSVLMNAARDGSEAERTNKVEHVGNVKAALAMWGKTADEDAKVLAKKKEEEERQRRLDEKLRKEREAEERARVIKAAVEKFAQMQLSDMTDEPSQELEIIPFLERKITLVEKEIKKVEDEIAQVEASL</sequence>
<comment type="caution">
    <text evidence="2">The sequence shown here is derived from an EMBL/GenBank/DDBJ whole genome shotgun (WGS) entry which is preliminary data.</text>
</comment>
<proteinExistence type="predicted"/>
<organism evidence="2 3">
    <name type="scientific">Gracilariopsis chorda</name>
    <dbReference type="NCBI Taxonomy" id="448386"/>
    <lineage>
        <taxon>Eukaryota</taxon>
        <taxon>Rhodophyta</taxon>
        <taxon>Florideophyceae</taxon>
        <taxon>Rhodymeniophycidae</taxon>
        <taxon>Gracilariales</taxon>
        <taxon>Gracilariaceae</taxon>
        <taxon>Gracilariopsis</taxon>
    </lineage>
</organism>